<gene>
    <name evidence="1" type="ORF">A0H76_2531</name>
</gene>
<dbReference type="VEuPathDB" id="MicrosporidiaDB:A0H76_2531"/>
<evidence type="ECO:0000313" key="1">
    <source>
        <dbReference type="EMBL" id="ORD98419.1"/>
    </source>
</evidence>
<evidence type="ECO:0000313" key="2">
    <source>
        <dbReference type="Proteomes" id="UP000192501"/>
    </source>
</evidence>
<accession>A0A1X0QF68</accession>
<name>A0A1X0QF68_9MICR</name>
<organism evidence="1 2">
    <name type="scientific">Hepatospora eriocheir</name>
    <dbReference type="NCBI Taxonomy" id="1081669"/>
    <lineage>
        <taxon>Eukaryota</taxon>
        <taxon>Fungi</taxon>
        <taxon>Fungi incertae sedis</taxon>
        <taxon>Microsporidia</taxon>
        <taxon>Hepatosporidae</taxon>
        <taxon>Hepatospora</taxon>
    </lineage>
</organism>
<dbReference type="AlphaFoldDB" id="A0A1X0QF68"/>
<dbReference type="Proteomes" id="UP000192501">
    <property type="component" value="Unassembled WGS sequence"/>
</dbReference>
<comment type="caution">
    <text evidence="1">The sequence shown here is derived from an EMBL/GenBank/DDBJ whole genome shotgun (WGS) entry which is preliminary data.</text>
</comment>
<reference evidence="1 2" key="1">
    <citation type="journal article" date="2017" name="Environ. Microbiol.">
        <title>Decay of the glycolytic pathway and adaptation to intranuclear parasitism within Enterocytozoonidae microsporidia.</title>
        <authorList>
            <person name="Wiredu Boakye D."/>
            <person name="Jaroenlak P."/>
            <person name="Prachumwat A."/>
            <person name="Williams T.A."/>
            <person name="Bateman K.S."/>
            <person name="Itsathitphaisarn O."/>
            <person name="Sritunyalucksana K."/>
            <person name="Paszkiewicz K.H."/>
            <person name="Moore K.A."/>
            <person name="Stentiford G.D."/>
            <person name="Williams B.A."/>
        </authorList>
    </citation>
    <scope>NUCLEOTIDE SEQUENCE [LARGE SCALE GENOMIC DNA]</scope>
    <source>
        <strain evidence="2">canceri</strain>
    </source>
</reference>
<sequence length="120" mass="13680">MALNMSLMIISNLKFTKKLLSKSLKLLIPTELEVKLNLVLNKSLKCFTACILEFIFNCVNKNKLQLSKIILNISISQLWTINFNILHIVLPETTGSNVPMYFISFTDCLKSYINCVISFS</sequence>
<dbReference type="EMBL" id="LTAI01000703">
    <property type="protein sequence ID" value="ORD98419.1"/>
    <property type="molecule type" value="Genomic_DNA"/>
</dbReference>
<protein>
    <submittedName>
        <fullName evidence="1">Uncharacterized protein</fullName>
    </submittedName>
</protein>
<proteinExistence type="predicted"/>